<gene>
    <name evidence="1" type="ORF">HMPREF0682_1537</name>
</gene>
<keyword evidence="1" id="KW-0378">Hydrolase</keyword>
<dbReference type="SUPFAM" id="SSF56784">
    <property type="entry name" value="HAD-like"/>
    <property type="match status" value="1"/>
</dbReference>
<dbReference type="EMBL" id="ACVN02000334">
    <property type="protein sequence ID" value="ERK48997.1"/>
    <property type="molecule type" value="Genomic_DNA"/>
</dbReference>
<dbReference type="GO" id="GO:0016791">
    <property type="term" value="F:phosphatase activity"/>
    <property type="evidence" value="ECO:0007669"/>
    <property type="project" value="TreeGrafter"/>
</dbReference>
<dbReference type="InterPro" id="IPR023214">
    <property type="entry name" value="HAD_sf"/>
</dbReference>
<name>U2RE45_9ACTN</name>
<dbReference type="PANTHER" id="PTHR10000">
    <property type="entry name" value="PHOSPHOSERINE PHOSPHATASE"/>
    <property type="match status" value="1"/>
</dbReference>
<dbReference type="Gene3D" id="3.30.1240.10">
    <property type="match status" value="1"/>
</dbReference>
<proteinExistence type="predicted"/>
<comment type="caution">
    <text evidence="1">The sequence shown here is derived from an EMBL/GenBank/DDBJ whole genome shotgun (WGS) entry which is preliminary data.</text>
</comment>
<accession>U2RE45</accession>
<dbReference type="Proteomes" id="UP000017052">
    <property type="component" value="Unassembled WGS sequence"/>
</dbReference>
<dbReference type="Gene3D" id="3.40.50.1000">
    <property type="entry name" value="HAD superfamily/HAD-like"/>
    <property type="match status" value="1"/>
</dbReference>
<dbReference type="NCBIfam" id="TIGR01484">
    <property type="entry name" value="HAD-SF-IIB"/>
    <property type="match status" value="1"/>
</dbReference>
<dbReference type="PANTHER" id="PTHR10000:SF8">
    <property type="entry name" value="HAD SUPERFAMILY HYDROLASE-LIKE, TYPE 3"/>
    <property type="match status" value="1"/>
</dbReference>
<protein>
    <submittedName>
        <fullName evidence="1">HAD hydrolase, family IIB</fullName>
    </submittedName>
</protein>
<organism evidence="1 2">
    <name type="scientific">Propionibacterium acidifaciens F0233</name>
    <dbReference type="NCBI Taxonomy" id="553198"/>
    <lineage>
        <taxon>Bacteria</taxon>
        <taxon>Bacillati</taxon>
        <taxon>Actinomycetota</taxon>
        <taxon>Actinomycetes</taxon>
        <taxon>Propionibacteriales</taxon>
        <taxon>Propionibacteriaceae</taxon>
        <taxon>Propionibacterium</taxon>
    </lineage>
</organism>
<keyword evidence="2" id="KW-1185">Reference proteome</keyword>
<dbReference type="GO" id="GO:0000287">
    <property type="term" value="F:magnesium ion binding"/>
    <property type="evidence" value="ECO:0007669"/>
    <property type="project" value="TreeGrafter"/>
</dbReference>
<dbReference type="InterPro" id="IPR006379">
    <property type="entry name" value="HAD-SF_hydro_IIB"/>
</dbReference>
<dbReference type="OrthoDB" id="3180855at2"/>
<dbReference type="GO" id="GO:0005829">
    <property type="term" value="C:cytosol"/>
    <property type="evidence" value="ECO:0007669"/>
    <property type="project" value="TreeGrafter"/>
</dbReference>
<sequence>MVSAVEFSPGGLPPAVERGAIRAVMSDLDGTLLDPTSWVSERTRAALEALHAAGVPFCIASGRDLVSIGRLMAQWGITELVDFVSGMNGSEFQDLRTGRVRRGHFVEAGLFREVMAFFADLPVAFSIVEDGVFLTPEVTGLMDEMVAWARVTVREEPDFGRLLDVPQAKLHIFCDPARMDLLVERTARWEDPRVVGVRTGPNLIEFMAPGVDKTLGLDRLAEALGLGTGAVMAFGDAENDTGMVERAGVGVAMGNGCADTRRVADWIAPSNAEDGFARFTSSWFDLDRETG</sequence>
<dbReference type="AlphaFoldDB" id="U2RE45"/>
<reference evidence="1" key="1">
    <citation type="submission" date="2013-08" db="EMBL/GenBank/DDBJ databases">
        <authorList>
            <person name="Durkin A.S."/>
            <person name="Haft D.R."/>
            <person name="McCorrison J."/>
            <person name="Torralba M."/>
            <person name="Gillis M."/>
            <person name="Haft D.H."/>
            <person name="Methe B."/>
            <person name="Sutton G."/>
            <person name="Nelson K.E."/>
        </authorList>
    </citation>
    <scope>NUCLEOTIDE SEQUENCE [LARGE SCALE GENOMIC DNA]</scope>
    <source>
        <strain evidence="1">F0233</strain>
    </source>
</reference>
<dbReference type="Pfam" id="PF08282">
    <property type="entry name" value="Hydrolase_3"/>
    <property type="match status" value="1"/>
</dbReference>
<dbReference type="SFLD" id="SFLDS00003">
    <property type="entry name" value="Haloacid_Dehalogenase"/>
    <property type="match status" value="1"/>
</dbReference>
<dbReference type="SFLD" id="SFLDG01140">
    <property type="entry name" value="C2.B:_Phosphomannomutase_and_P"/>
    <property type="match status" value="1"/>
</dbReference>
<evidence type="ECO:0000313" key="1">
    <source>
        <dbReference type="EMBL" id="ERK48997.1"/>
    </source>
</evidence>
<evidence type="ECO:0000313" key="2">
    <source>
        <dbReference type="Proteomes" id="UP000017052"/>
    </source>
</evidence>
<dbReference type="InterPro" id="IPR036412">
    <property type="entry name" value="HAD-like_sf"/>
</dbReference>